<name>A4J8Q9_DESRM</name>
<dbReference type="OrthoDB" id="1787211at2"/>
<evidence type="ECO:0000313" key="1">
    <source>
        <dbReference type="EMBL" id="ABO51462.1"/>
    </source>
</evidence>
<sequence length="162" mass="18112">MKVAFFKGLALLVLGVLLGAAGTNVIIGKQVDHLTLANMTLRDQLTDTQTELLRIKESTQKKKKKTITNIETFIIMASREGLTDFDELSVRLEANEKVKTWLAPLMGQEVEGLDTLWIPGVVDNREIEANGNHYLLKSYLVVIDEKITVYLKATQIKGEAKQ</sequence>
<proteinExistence type="predicted"/>
<dbReference type="KEGG" id="drm:Dred_2959"/>
<dbReference type="HOGENOM" id="CLU_133209_0_0_9"/>
<keyword evidence="2" id="KW-1185">Reference proteome</keyword>
<dbReference type="STRING" id="349161.Dred_2959"/>
<evidence type="ECO:0000313" key="2">
    <source>
        <dbReference type="Proteomes" id="UP000001556"/>
    </source>
</evidence>
<dbReference type="Proteomes" id="UP000001556">
    <property type="component" value="Chromosome"/>
</dbReference>
<reference evidence="1 2" key="1">
    <citation type="submission" date="2007-03" db="EMBL/GenBank/DDBJ databases">
        <title>Complete sequence of Desulfotomaculum reducens MI-1.</title>
        <authorList>
            <consortium name="US DOE Joint Genome Institute"/>
            <person name="Copeland A."/>
            <person name="Lucas S."/>
            <person name="Lapidus A."/>
            <person name="Barry K."/>
            <person name="Detter J.C."/>
            <person name="Glavina del Rio T."/>
            <person name="Hammon N."/>
            <person name="Israni S."/>
            <person name="Dalin E."/>
            <person name="Tice H."/>
            <person name="Pitluck S."/>
            <person name="Sims D."/>
            <person name="Brettin T."/>
            <person name="Bruce D."/>
            <person name="Han C."/>
            <person name="Tapia R."/>
            <person name="Schmutz J."/>
            <person name="Larimer F."/>
            <person name="Land M."/>
            <person name="Hauser L."/>
            <person name="Kyrpides N."/>
            <person name="Kim E."/>
            <person name="Tebo B.M."/>
            <person name="Richardson P."/>
        </authorList>
    </citation>
    <scope>NUCLEOTIDE SEQUENCE [LARGE SCALE GENOMIC DNA]</scope>
    <source>
        <strain evidence="1 2">MI-1</strain>
    </source>
</reference>
<protein>
    <submittedName>
        <fullName evidence="1">Uncharacterized protein</fullName>
    </submittedName>
</protein>
<dbReference type="AlphaFoldDB" id="A4J8Q9"/>
<dbReference type="EMBL" id="CP000612">
    <property type="protein sequence ID" value="ABO51462.1"/>
    <property type="molecule type" value="Genomic_DNA"/>
</dbReference>
<dbReference type="RefSeq" id="WP_011879253.1">
    <property type="nucleotide sequence ID" value="NC_009253.1"/>
</dbReference>
<organism evidence="1 2">
    <name type="scientific">Desulforamulus reducens (strain ATCC BAA-1160 / DSM 100696 / MI-1)</name>
    <name type="common">Desulfotomaculum reducens</name>
    <dbReference type="NCBI Taxonomy" id="349161"/>
    <lineage>
        <taxon>Bacteria</taxon>
        <taxon>Bacillati</taxon>
        <taxon>Bacillota</taxon>
        <taxon>Clostridia</taxon>
        <taxon>Eubacteriales</taxon>
        <taxon>Peptococcaceae</taxon>
        <taxon>Desulforamulus</taxon>
    </lineage>
</organism>
<gene>
    <name evidence="1" type="ordered locus">Dred_2959</name>
</gene>
<accession>A4J8Q9</accession>